<keyword evidence="1" id="KW-0805">Transcription regulation</keyword>
<keyword evidence="2" id="KW-0238">DNA-binding</keyword>
<dbReference type="Gene3D" id="3.30.450.40">
    <property type="match status" value="1"/>
</dbReference>
<dbReference type="PROSITE" id="PS51078">
    <property type="entry name" value="ICLR_ED"/>
    <property type="match status" value="1"/>
</dbReference>
<dbReference type="InterPro" id="IPR036390">
    <property type="entry name" value="WH_DNA-bd_sf"/>
</dbReference>
<keyword evidence="3" id="KW-0804">Transcription</keyword>
<dbReference type="InterPro" id="IPR014757">
    <property type="entry name" value="Tscrpt_reg_IclR_C"/>
</dbReference>
<dbReference type="SUPFAM" id="SSF46785">
    <property type="entry name" value="Winged helix' DNA-binding domain"/>
    <property type="match status" value="1"/>
</dbReference>
<evidence type="ECO:0000256" key="1">
    <source>
        <dbReference type="ARBA" id="ARBA00023015"/>
    </source>
</evidence>
<dbReference type="Proteomes" id="UP000291117">
    <property type="component" value="Unassembled WGS sequence"/>
</dbReference>
<evidence type="ECO:0000313" key="6">
    <source>
        <dbReference type="EMBL" id="TCC98427.1"/>
    </source>
</evidence>
<dbReference type="InterPro" id="IPR029016">
    <property type="entry name" value="GAF-like_dom_sf"/>
</dbReference>
<comment type="caution">
    <text evidence="6">The sequence shown here is derived from an EMBL/GenBank/DDBJ whole genome shotgun (WGS) entry which is preliminary data.</text>
</comment>
<feature type="domain" description="HTH iclR-type" evidence="4">
    <location>
        <begin position="2"/>
        <end position="64"/>
    </location>
</feature>
<dbReference type="GO" id="GO:0045892">
    <property type="term" value="P:negative regulation of DNA-templated transcription"/>
    <property type="evidence" value="ECO:0007669"/>
    <property type="project" value="TreeGrafter"/>
</dbReference>
<dbReference type="InterPro" id="IPR036388">
    <property type="entry name" value="WH-like_DNA-bd_sf"/>
</dbReference>
<dbReference type="PANTHER" id="PTHR30136:SF24">
    <property type="entry name" value="HTH-TYPE TRANSCRIPTIONAL REPRESSOR ALLR"/>
    <property type="match status" value="1"/>
</dbReference>
<dbReference type="SMART" id="SM00346">
    <property type="entry name" value="HTH_ICLR"/>
    <property type="match status" value="1"/>
</dbReference>
<dbReference type="EMBL" id="SJSM01000002">
    <property type="protein sequence ID" value="TCC98427.1"/>
    <property type="molecule type" value="Genomic_DNA"/>
</dbReference>
<dbReference type="SUPFAM" id="SSF55781">
    <property type="entry name" value="GAF domain-like"/>
    <property type="match status" value="1"/>
</dbReference>
<dbReference type="InterPro" id="IPR005471">
    <property type="entry name" value="Tscrpt_reg_IclR_N"/>
</dbReference>
<gene>
    <name evidence="6" type="ORF">EZ444_03850</name>
</gene>
<dbReference type="OrthoDB" id="940174at2"/>
<accession>A0A4R0NFB9</accession>
<evidence type="ECO:0000256" key="3">
    <source>
        <dbReference type="ARBA" id="ARBA00023163"/>
    </source>
</evidence>
<dbReference type="PANTHER" id="PTHR30136">
    <property type="entry name" value="HELIX-TURN-HELIX TRANSCRIPTIONAL REGULATOR, ICLR FAMILY"/>
    <property type="match status" value="1"/>
</dbReference>
<dbReference type="Gene3D" id="1.10.10.10">
    <property type="entry name" value="Winged helix-like DNA-binding domain superfamily/Winged helix DNA-binding domain"/>
    <property type="match status" value="1"/>
</dbReference>
<dbReference type="GO" id="GO:0003700">
    <property type="term" value="F:DNA-binding transcription factor activity"/>
    <property type="evidence" value="ECO:0007669"/>
    <property type="project" value="TreeGrafter"/>
</dbReference>
<proteinExistence type="predicted"/>
<keyword evidence="7" id="KW-1185">Reference proteome</keyword>
<evidence type="ECO:0000256" key="2">
    <source>
        <dbReference type="ARBA" id="ARBA00023125"/>
    </source>
</evidence>
<evidence type="ECO:0000313" key="7">
    <source>
        <dbReference type="Proteomes" id="UP000291117"/>
    </source>
</evidence>
<dbReference type="GO" id="GO:0003677">
    <property type="term" value="F:DNA binding"/>
    <property type="evidence" value="ECO:0007669"/>
    <property type="project" value="UniProtKB-KW"/>
</dbReference>
<reference evidence="6 7" key="1">
    <citation type="submission" date="2019-02" db="EMBL/GenBank/DDBJ databases">
        <title>Pedobacter sp. RP-3-8 sp. nov., isolated from Arctic soil.</title>
        <authorList>
            <person name="Dahal R.H."/>
        </authorList>
    </citation>
    <scope>NUCLEOTIDE SEQUENCE [LARGE SCALE GENOMIC DNA]</scope>
    <source>
        <strain evidence="6 7">RP-3-8</strain>
    </source>
</reference>
<dbReference type="RefSeq" id="WP_131607412.1">
    <property type="nucleotide sequence ID" value="NZ_SJSM01000002.1"/>
</dbReference>
<dbReference type="AlphaFoldDB" id="A0A4R0NFB9"/>
<feature type="domain" description="IclR-ED" evidence="5">
    <location>
        <begin position="66"/>
        <end position="244"/>
    </location>
</feature>
<dbReference type="PROSITE" id="PS51077">
    <property type="entry name" value="HTH_ICLR"/>
    <property type="match status" value="1"/>
</dbReference>
<evidence type="ECO:0000259" key="4">
    <source>
        <dbReference type="PROSITE" id="PS51077"/>
    </source>
</evidence>
<organism evidence="6 7">
    <name type="scientific">Pedobacter hiemivivus</name>
    <dbReference type="NCBI Taxonomy" id="2530454"/>
    <lineage>
        <taxon>Bacteria</taxon>
        <taxon>Pseudomonadati</taxon>
        <taxon>Bacteroidota</taxon>
        <taxon>Sphingobacteriia</taxon>
        <taxon>Sphingobacteriales</taxon>
        <taxon>Sphingobacteriaceae</taxon>
        <taxon>Pedobacter</taxon>
    </lineage>
</organism>
<evidence type="ECO:0000259" key="5">
    <source>
        <dbReference type="PROSITE" id="PS51078"/>
    </source>
</evidence>
<dbReference type="Pfam" id="PF01614">
    <property type="entry name" value="IclR_C"/>
    <property type="match status" value="1"/>
</dbReference>
<dbReference type="InterPro" id="IPR050707">
    <property type="entry name" value="HTH_MetabolicPath_Reg"/>
</dbReference>
<protein>
    <submittedName>
        <fullName evidence="6">IclR family transcriptional regulator</fullName>
    </submittedName>
</protein>
<sequence>MIQVINRALDVLEYISIEPDQPKPLSVIASHFNLNAGTCANIIKTLVTRKYIEKVEKKGYCLGSQAYVLTGNEGYHKDLVKAAQKEMEALTSIYDENSLLSILVKDVRVAIVRVTGTNNIQVVTSKEKRVYDTASGRLLIAMLPEAELTVFITKYGLPKKEEWAEVKNEKSLRESLSLIKEKGYVKQVTAGNIVGFAVPVYSDERVLASLCLYMPEYRFHLAEEQKIVDDLLTTAEKIKKNLVGK</sequence>
<name>A0A4R0NFB9_9SPHI</name>